<dbReference type="EMBL" id="WBOS01000001">
    <property type="protein sequence ID" value="KAB2338678.1"/>
    <property type="molecule type" value="Genomic_DNA"/>
</dbReference>
<evidence type="ECO:0000313" key="5">
    <source>
        <dbReference type="EMBL" id="KAB2338678.1"/>
    </source>
</evidence>
<dbReference type="Gene3D" id="2.30.30.40">
    <property type="entry name" value="SH3 Domains"/>
    <property type="match status" value="5"/>
</dbReference>
<evidence type="ECO:0000256" key="2">
    <source>
        <dbReference type="ARBA" id="ARBA00023316"/>
    </source>
</evidence>
<dbReference type="InterPro" id="IPR050695">
    <property type="entry name" value="N-acetylmuramoyl_amidase_3"/>
</dbReference>
<dbReference type="OrthoDB" id="9806267at2"/>
<dbReference type="InterPro" id="IPR003646">
    <property type="entry name" value="SH3-like_bac-type"/>
</dbReference>
<dbReference type="Gene3D" id="3.40.630.40">
    <property type="entry name" value="Zn-dependent exopeptidases"/>
    <property type="match status" value="1"/>
</dbReference>
<accession>A0A6L3VAI1</accession>
<keyword evidence="3" id="KW-0732">Signal</keyword>
<dbReference type="InterPro" id="IPR017293">
    <property type="entry name" value="N-acetylmuramoyl-L-ala_amidase"/>
</dbReference>
<feature type="domain" description="SH3b" evidence="4">
    <location>
        <begin position="186"/>
        <end position="248"/>
    </location>
</feature>
<name>A0A6L3VAI1_9BACI</name>
<keyword evidence="6" id="KW-1185">Reference proteome</keyword>
<dbReference type="GO" id="GO:0071555">
    <property type="term" value="P:cell wall organization"/>
    <property type="evidence" value="ECO:0007669"/>
    <property type="project" value="UniProtKB-KW"/>
</dbReference>
<dbReference type="Proteomes" id="UP000481030">
    <property type="component" value="Unassembled WGS sequence"/>
</dbReference>
<dbReference type="PROSITE" id="PS51781">
    <property type="entry name" value="SH3B"/>
    <property type="match status" value="5"/>
</dbReference>
<sequence>MNSRKQILLFFCMILLIGFANTRPTTISAASTVNEIVKVGTNDLNIRKGPGLSYPIVAKAKKGEQYLSFSEKDDWIEIELRNGVRGWVANWLVTKGTQGNSSTNTVNYEKKLGELKTVSISTDGLRIRKGPGTSFQVIGTANKGDVFAVHGTDGDWINLETPFGIGWVAAEFVQSVSEKTNGISGSLNGEISANSLNVRSSPSLNSSVIGKLRLGDKVEILSQTSEWTEISFGGTKAWISSEYIQLKKSSISNSANEKKPNEQTNSGKIGKVTTASLIVRDSNTLNGKALGSVHKDQSFQIIEENNNWAKIEYKKGAFGWVASWYLDKSVTSQTSSTKQSLKNSSLKIIHDGTNIRKSPNTNSEIVLIAKQGDIFDIISIQNDWYEIQLANGTSGYIAGWIVSVNGQAPIDEKPGTGSQLKNKKIVIDPGHGGRDNGTTGARGTLEKTLTLQTAKSLYEKLRAAGANVYLTRQNDTYIPLSSRVYTSHYNNADAFISIHYDSMLDQSVNGMTSYYYHSYQKNLAASIHSSITSTTNLKDRGYRFGDYYVLRENKHNAVLLELGYLSNPAEEFIISSAPFQESVTTGIYQGLAKYFKDN</sequence>
<proteinExistence type="predicted"/>
<feature type="signal peptide" evidence="3">
    <location>
        <begin position="1"/>
        <end position="22"/>
    </location>
</feature>
<dbReference type="RefSeq" id="WP_151533418.1">
    <property type="nucleotide sequence ID" value="NZ_WBOS01000001.1"/>
</dbReference>
<feature type="domain" description="SH3b" evidence="4">
    <location>
        <begin position="113"/>
        <end position="177"/>
    </location>
</feature>
<dbReference type="Pfam" id="PF01520">
    <property type="entry name" value="Amidase_3"/>
    <property type="match status" value="1"/>
</dbReference>
<keyword evidence="1" id="KW-0378">Hydrolase</keyword>
<keyword evidence="2" id="KW-0961">Cell wall biogenesis/degradation</keyword>
<dbReference type="PANTHER" id="PTHR30404">
    <property type="entry name" value="N-ACETYLMURAMOYL-L-ALANINE AMIDASE"/>
    <property type="match status" value="1"/>
</dbReference>
<dbReference type="PANTHER" id="PTHR30404:SF7">
    <property type="entry name" value="CELL WALL AMIDASE LYTH-RELATED"/>
    <property type="match status" value="1"/>
</dbReference>
<protein>
    <submittedName>
        <fullName evidence="5">SH3 domain-containing protein</fullName>
    </submittedName>
</protein>
<dbReference type="SUPFAM" id="SSF53187">
    <property type="entry name" value="Zn-dependent exopeptidases"/>
    <property type="match status" value="1"/>
</dbReference>
<dbReference type="InterPro" id="IPR002508">
    <property type="entry name" value="MurNAc-LAA_cat"/>
</dbReference>
<feature type="domain" description="SH3b" evidence="4">
    <location>
        <begin position="342"/>
        <end position="405"/>
    </location>
</feature>
<evidence type="ECO:0000256" key="3">
    <source>
        <dbReference type="SAM" id="SignalP"/>
    </source>
</evidence>
<reference evidence="5 6" key="1">
    <citation type="journal article" date="2016" name="Antonie Van Leeuwenhoek">
        <title>Bacillus depressus sp. nov., isolated from soil of a sunflower field.</title>
        <authorList>
            <person name="Wei X."/>
            <person name="Xin D."/>
            <person name="Xin Y."/>
            <person name="Zhang H."/>
            <person name="Wang T."/>
            <person name="Zhang J."/>
        </authorList>
    </citation>
    <scope>NUCLEOTIDE SEQUENCE [LARGE SCALE GENOMIC DNA]</scope>
    <source>
        <strain evidence="5 6">BZ1</strain>
    </source>
</reference>
<dbReference type="GO" id="GO:0030288">
    <property type="term" value="C:outer membrane-bounded periplasmic space"/>
    <property type="evidence" value="ECO:0007669"/>
    <property type="project" value="TreeGrafter"/>
</dbReference>
<dbReference type="SMART" id="SM00646">
    <property type="entry name" value="Ami_3"/>
    <property type="match status" value="1"/>
</dbReference>
<dbReference type="Pfam" id="PF08239">
    <property type="entry name" value="SH3_3"/>
    <property type="match status" value="5"/>
</dbReference>
<dbReference type="GO" id="GO:0009253">
    <property type="term" value="P:peptidoglycan catabolic process"/>
    <property type="evidence" value="ECO:0007669"/>
    <property type="project" value="InterPro"/>
</dbReference>
<dbReference type="PIRSF" id="PIRSF037846">
    <property type="entry name" value="Autolysin_YrvJ_prd"/>
    <property type="match status" value="1"/>
</dbReference>
<evidence type="ECO:0000313" key="6">
    <source>
        <dbReference type="Proteomes" id="UP000481030"/>
    </source>
</evidence>
<gene>
    <name evidence="5" type="ORF">F7731_03765</name>
</gene>
<dbReference type="SMART" id="SM00287">
    <property type="entry name" value="SH3b"/>
    <property type="match status" value="5"/>
</dbReference>
<evidence type="ECO:0000259" key="4">
    <source>
        <dbReference type="PROSITE" id="PS51781"/>
    </source>
</evidence>
<evidence type="ECO:0000256" key="1">
    <source>
        <dbReference type="ARBA" id="ARBA00022801"/>
    </source>
</evidence>
<dbReference type="AlphaFoldDB" id="A0A6L3VAI1"/>
<organism evidence="5 6">
    <name type="scientific">Cytobacillus depressus</name>
    <dbReference type="NCBI Taxonomy" id="1602942"/>
    <lineage>
        <taxon>Bacteria</taxon>
        <taxon>Bacillati</taxon>
        <taxon>Bacillota</taxon>
        <taxon>Bacilli</taxon>
        <taxon>Bacillales</taxon>
        <taxon>Bacillaceae</taxon>
        <taxon>Cytobacillus</taxon>
    </lineage>
</organism>
<dbReference type="CDD" id="cd02696">
    <property type="entry name" value="MurNAc-LAA"/>
    <property type="match status" value="1"/>
</dbReference>
<feature type="domain" description="SH3b" evidence="4">
    <location>
        <begin position="267"/>
        <end position="330"/>
    </location>
</feature>
<feature type="chain" id="PRO_5038665978" evidence="3">
    <location>
        <begin position="23"/>
        <end position="598"/>
    </location>
</feature>
<dbReference type="GO" id="GO:0008745">
    <property type="term" value="F:N-acetylmuramoyl-L-alanine amidase activity"/>
    <property type="evidence" value="ECO:0007669"/>
    <property type="project" value="InterPro"/>
</dbReference>
<feature type="domain" description="SH3b" evidence="4">
    <location>
        <begin position="32"/>
        <end position="96"/>
    </location>
</feature>
<comment type="caution">
    <text evidence="5">The sequence shown here is derived from an EMBL/GenBank/DDBJ whole genome shotgun (WGS) entry which is preliminary data.</text>
</comment>